<dbReference type="OrthoDB" id="9773221at2"/>
<dbReference type="Pfam" id="PF00528">
    <property type="entry name" value="BPD_transp_1"/>
    <property type="match status" value="1"/>
</dbReference>
<dbReference type="InterPro" id="IPR000515">
    <property type="entry name" value="MetI-like"/>
</dbReference>
<evidence type="ECO:0000256" key="7">
    <source>
        <dbReference type="RuleBase" id="RU363032"/>
    </source>
</evidence>
<reference evidence="9 10" key="1">
    <citation type="journal article" date="2015" name="Geomicrobiol. J.">
        <title>Caldisalinibacter kiritimatiensis gen. nov., sp. nov., a moderately thermohalophilic thiosulfate-reducing bacterium from a hypersaline microbial mat.</title>
        <authorList>
            <person name="Ben Hania W."/>
            <person name="Joseph M."/>
            <person name="Fiebig A."/>
            <person name="Bunk B."/>
            <person name="Klenk H.-P."/>
            <person name="Fardeau M.-L."/>
            <person name="Spring S."/>
        </authorList>
    </citation>
    <scope>NUCLEOTIDE SEQUENCE [LARGE SCALE GENOMIC DNA]</scope>
    <source>
        <strain evidence="9 10">L21-TH-D2</strain>
    </source>
</reference>
<feature type="transmembrane region" description="Helical" evidence="7">
    <location>
        <begin position="170"/>
        <end position="188"/>
    </location>
</feature>
<keyword evidence="5 7" id="KW-1133">Transmembrane helix</keyword>
<dbReference type="PROSITE" id="PS50928">
    <property type="entry name" value="ABC_TM1"/>
    <property type="match status" value="1"/>
</dbReference>
<dbReference type="InterPro" id="IPR035906">
    <property type="entry name" value="MetI-like_sf"/>
</dbReference>
<dbReference type="STRING" id="1304284.L21TH_1482"/>
<dbReference type="PANTHER" id="PTHR30465">
    <property type="entry name" value="INNER MEMBRANE ABC TRANSPORTER"/>
    <property type="match status" value="1"/>
</dbReference>
<evidence type="ECO:0000259" key="8">
    <source>
        <dbReference type="PROSITE" id="PS50928"/>
    </source>
</evidence>
<feature type="transmembrane region" description="Helical" evidence="7">
    <location>
        <begin position="129"/>
        <end position="150"/>
    </location>
</feature>
<evidence type="ECO:0000256" key="1">
    <source>
        <dbReference type="ARBA" id="ARBA00004651"/>
    </source>
</evidence>
<proteinExistence type="inferred from homology"/>
<dbReference type="CDD" id="cd06261">
    <property type="entry name" value="TM_PBP2"/>
    <property type="match status" value="1"/>
</dbReference>
<feature type="transmembrane region" description="Helical" evidence="7">
    <location>
        <begin position="100"/>
        <end position="122"/>
    </location>
</feature>
<dbReference type="RefSeq" id="WP_006313226.1">
    <property type="nucleotide sequence ID" value="NZ_ARZA01000166.1"/>
</dbReference>
<protein>
    <submittedName>
        <fullName evidence="9">Oligopeptide transport system permease protein OppB</fullName>
    </submittedName>
</protein>
<evidence type="ECO:0000256" key="5">
    <source>
        <dbReference type="ARBA" id="ARBA00022989"/>
    </source>
</evidence>
<dbReference type="InterPro" id="IPR045621">
    <property type="entry name" value="BPD_transp_1_N"/>
</dbReference>
<gene>
    <name evidence="9" type="ORF">L21TH_1482</name>
</gene>
<dbReference type="PANTHER" id="PTHR30465:SF74">
    <property type="entry name" value="OLIGOPEPTIDE TRANSPORT SYSTEM PERMEASE PROTEIN OPPB"/>
    <property type="match status" value="1"/>
</dbReference>
<dbReference type="eggNOG" id="COG0601">
    <property type="taxonomic scope" value="Bacteria"/>
</dbReference>
<dbReference type="PATRIC" id="fig|1304284.3.peg.1451"/>
<keyword evidence="10" id="KW-1185">Reference proteome</keyword>
<dbReference type="GO" id="GO:0005886">
    <property type="term" value="C:plasma membrane"/>
    <property type="evidence" value="ECO:0007669"/>
    <property type="project" value="UniProtKB-SubCell"/>
</dbReference>
<dbReference type="EMBL" id="ARZA01000166">
    <property type="protein sequence ID" value="EOD00481.1"/>
    <property type="molecule type" value="Genomic_DNA"/>
</dbReference>
<organism evidence="9 10">
    <name type="scientific">Caldisalinibacter kiritimatiensis</name>
    <dbReference type="NCBI Taxonomy" id="1304284"/>
    <lineage>
        <taxon>Bacteria</taxon>
        <taxon>Bacillati</taxon>
        <taxon>Bacillota</taxon>
        <taxon>Tissierellia</taxon>
        <taxon>Tissierellales</taxon>
        <taxon>Thermohalobacteraceae</taxon>
        <taxon>Caldisalinibacter</taxon>
    </lineage>
</organism>
<dbReference type="GO" id="GO:0055085">
    <property type="term" value="P:transmembrane transport"/>
    <property type="evidence" value="ECO:0007669"/>
    <property type="project" value="InterPro"/>
</dbReference>
<evidence type="ECO:0000313" key="9">
    <source>
        <dbReference type="EMBL" id="EOD00481.1"/>
    </source>
</evidence>
<dbReference type="SUPFAM" id="SSF161098">
    <property type="entry name" value="MetI-like"/>
    <property type="match status" value="1"/>
</dbReference>
<comment type="similarity">
    <text evidence="7">Belongs to the binding-protein-dependent transport system permease family.</text>
</comment>
<feature type="transmembrane region" description="Helical" evidence="7">
    <location>
        <begin position="226"/>
        <end position="248"/>
    </location>
</feature>
<evidence type="ECO:0000256" key="3">
    <source>
        <dbReference type="ARBA" id="ARBA00022475"/>
    </source>
</evidence>
<comment type="caution">
    <text evidence="9">The sequence shown here is derived from an EMBL/GenBank/DDBJ whole genome shotgun (WGS) entry which is preliminary data.</text>
</comment>
<dbReference type="AlphaFoldDB" id="R1CP89"/>
<dbReference type="Gene3D" id="1.10.3720.10">
    <property type="entry name" value="MetI-like"/>
    <property type="match status" value="1"/>
</dbReference>
<accession>R1CP89</accession>
<sequence length="305" mass="34184">MLRYTLKRTAIALLTIWVVVTITFFLMHAIPGDPFTNEKKIPPEIMENLKRKYGLDKPLIVQYGKYLQNLLRGDLGDSMHFKARSVNKILGESFPVSAKLGLLSVGLGAVLGITFGIIAALNRAKFFDYFVIILAVIGVSVPQFVFGSLFQWLFGVKFQWFPVAQWGTPAHYVLPVCALGFRMIAYIARMMRTSMLDVLGQDYVKTARAKGLSRNVVIWKHTIRNAILPIVTILGVAIAGVVVGSFVIEKIFAVPGMGKHLVQSIQQNDYTMIMGTTVFYAIILIVMMYLIDLFYGIVDPRIRLD</sequence>
<keyword evidence="6 7" id="KW-0472">Membrane</keyword>
<dbReference type="Pfam" id="PF19300">
    <property type="entry name" value="BPD_transp_1_N"/>
    <property type="match status" value="1"/>
</dbReference>
<keyword evidence="2 7" id="KW-0813">Transport</keyword>
<feature type="domain" description="ABC transmembrane type-1" evidence="8">
    <location>
        <begin position="94"/>
        <end position="295"/>
    </location>
</feature>
<evidence type="ECO:0000256" key="4">
    <source>
        <dbReference type="ARBA" id="ARBA00022692"/>
    </source>
</evidence>
<evidence type="ECO:0000313" key="10">
    <source>
        <dbReference type="Proteomes" id="UP000013378"/>
    </source>
</evidence>
<feature type="transmembrane region" description="Helical" evidence="7">
    <location>
        <begin position="12"/>
        <end position="30"/>
    </location>
</feature>
<name>R1CP89_9FIRM</name>
<dbReference type="Proteomes" id="UP000013378">
    <property type="component" value="Unassembled WGS sequence"/>
</dbReference>
<keyword evidence="3" id="KW-1003">Cell membrane</keyword>
<feature type="transmembrane region" description="Helical" evidence="7">
    <location>
        <begin position="278"/>
        <end position="298"/>
    </location>
</feature>
<evidence type="ECO:0000256" key="2">
    <source>
        <dbReference type="ARBA" id="ARBA00022448"/>
    </source>
</evidence>
<comment type="subcellular location">
    <subcellularLocation>
        <location evidence="1 7">Cell membrane</location>
        <topology evidence="1 7">Multi-pass membrane protein</topology>
    </subcellularLocation>
</comment>
<keyword evidence="4 7" id="KW-0812">Transmembrane</keyword>
<evidence type="ECO:0000256" key="6">
    <source>
        <dbReference type="ARBA" id="ARBA00023136"/>
    </source>
</evidence>